<dbReference type="AlphaFoldDB" id="A0A930HKA4"/>
<gene>
    <name evidence="1" type="ORF">HXN26_00635</name>
</gene>
<evidence type="ECO:0000313" key="1">
    <source>
        <dbReference type="EMBL" id="MBF1383354.1"/>
    </source>
</evidence>
<sequence>MATNIIFAHPTQLFDYQHLSNGVAKAPVLHGKSACFALQYRLFCNAKQALLKSNIENVKIIDSRKWFSLQPKPTIARAENTPRHNPFRKVSLPLVIGISRLRATTFYLHLSIVYS</sequence>
<name>A0A930HKA4_9BACT</name>
<organism evidence="1 2">
    <name type="scientific">Prevotella aurantiaca</name>
    <dbReference type="NCBI Taxonomy" id="596085"/>
    <lineage>
        <taxon>Bacteria</taxon>
        <taxon>Pseudomonadati</taxon>
        <taxon>Bacteroidota</taxon>
        <taxon>Bacteroidia</taxon>
        <taxon>Bacteroidales</taxon>
        <taxon>Prevotellaceae</taxon>
        <taxon>Prevotella</taxon>
    </lineage>
</organism>
<dbReference type="RefSeq" id="WP_273158159.1">
    <property type="nucleotide sequence ID" value="NZ_JABZSJ010000001.1"/>
</dbReference>
<proteinExistence type="predicted"/>
<dbReference type="EMBL" id="JABZSJ010000001">
    <property type="protein sequence ID" value="MBF1383354.1"/>
    <property type="molecule type" value="Genomic_DNA"/>
</dbReference>
<comment type="caution">
    <text evidence="1">The sequence shown here is derived from an EMBL/GenBank/DDBJ whole genome shotgun (WGS) entry which is preliminary data.</text>
</comment>
<evidence type="ECO:0000313" key="2">
    <source>
        <dbReference type="Proteomes" id="UP000771736"/>
    </source>
</evidence>
<reference evidence="1" key="1">
    <citation type="submission" date="2020-04" db="EMBL/GenBank/DDBJ databases">
        <title>Deep metagenomics examines the oral microbiome during advanced dental caries in children, revealing novel taxa and co-occurrences with host molecules.</title>
        <authorList>
            <person name="Baker J.L."/>
            <person name="Morton J.T."/>
            <person name="Dinis M."/>
            <person name="Alvarez R."/>
            <person name="Tran N.C."/>
            <person name="Knight R."/>
            <person name="Edlund A."/>
        </authorList>
    </citation>
    <scope>NUCLEOTIDE SEQUENCE</scope>
    <source>
        <strain evidence="1">JCVI_44_bin.5</strain>
    </source>
</reference>
<protein>
    <submittedName>
        <fullName evidence="1">Uncharacterized protein</fullName>
    </submittedName>
</protein>
<accession>A0A930HKA4</accession>
<dbReference type="Proteomes" id="UP000771736">
    <property type="component" value="Unassembled WGS sequence"/>
</dbReference>